<feature type="transmembrane region" description="Helical" evidence="6">
    <location>
        <begin position="58"/>
        <end position="78"/>
    </location>
</feature>
<dbReference type="Pfam" id="PF06271">
    <property type="entry name" value="RDD"/>
    <property type="match status" value="1"/>
</dbReference>
<evidence type="ECO:0000256" key="1">
    <source>
        <dbReference type="ARBA" id="ARBA00004651"/>
    </source>
</evidence>
<organism evidence="8 9">
    <name type="scientific">Acidimicrobium ferrooxidans (strain DSM 10331 / JCM 15462 / NBRC 103882 / ICP)</name>
    <dbReference type="NCBI Taxonomy" id="525909"/>
    <lineage>
        <taxon>Bacteria</taxon>
        <taxon>Bacillati</taxon>
        <taxon>Actinomycetota</taxon>
        <taxon>Acidimicrobiia</taxon>
        <taxon>Acidimicrobiales</taxon>
        <taxon>Acidimicrobiaceae</taxon>
        <taxon>Acidimicrobium</taxon>
    </lineage>
</organism>
<dbReference type="AlphaFoldDB" id="C7M0A4"/>
<feature type="domain" description="RDD" evidence="7">
    <location>
        <begin position="10"/>
        <end position="141"/>
    </location>
</feature>
<protein>
    <submittedName>
        <fullName evidence="8">RDD domain containing protein</fullName>
    </submittedName>
</protein>
<gene>
    <name evidence="8" type="ordered locus">Afer_1489</name>
</gene>
<dbReference type="EMBL" id="CP001631">
    <property type="protein sequence ID" value="ACU54412.1"/>
    <property type="molecule type" value="Genomic_DNA"/>
</dbReference>
<keyword evidence="4 6" id="KW-1133">Transmembrane helix</keyword>
<keyword evidence="9" id="KW-1185">Reference proteome</keyword>
<evidence type="ECO:0000256" key="4">
    <source>
        <dbReference type="ARBA" id="ARBA00022989"/>
    </source>
</evidence>
<evidence type="ECO:0000313" key="9">
    <source>
        <dbReference type="Proteomes" id="UP000000771"/>
    </source>
</evidence>
<dbReference type="HOGENOM" id="CLU_053152_3_2_11"/>
<dbReference type="Proteomes" id="UP000000771">
    <property type="component" value="Chromosome"/>
</dbReference>
<feature type="transmembrane region" description="Helical" evidence="6">
    <location>
        <begin position="109"/>
        <end position="128"/>
    </location>
</feature>
<dbReference type="KEGG" id="afo:Afer_1489"/>
<name>C7M0A4_ACIFD</name>
<dbReference type="PANTHER" id="PTHR36115">
    <property type="entry name" value="PROLINE-RICH ANTIGEN HOMOLOG-RELATED"/>
    <property type="match status" value="1"/>
</dbReference>
<dbReference type="PANTHER" id="PTHR36115:SF4">
    <property type="entry name" value="MEMBRANE PROTEIN"/>
    <property type="match status" value="1"/>
</dbReference>
<evidence type="ECO:0000259" key="7">
    <source>
        <dbReference type="Pfam" id="PF06271"/>
    </source>
</evidence>
<proteinExistence type="predicted"/>
<reference evidence="8 9" key="1">
    <citation type="journal article" date="2009" name="Stand. Genomic Sci.">
        <title>Complete genome sequence of Acidimicrobium ferrooxidans type strain (ICP).</title>
        <authorList>
            <person name="Clum A."/>
            <person name="Nolan M."/>
            <person name="Lang E."/>
            <person name="Glavina Del Rio T."/>
            <person name="Tice H."/>
            <person name="Copeland A."/>
            <person name="Cheng J.F."/>
            <person name="Lucas S."/>
            <person name="Chen F."/>
            <person name="Bruce D."/>
            <person name="Goodwin L."/>
            <person name="Pitluck S."/>
            <person name="Ivanova N."/>
            <person name="Mavrommatis K."/>
            <person name="Mikhailova N."/>
            <person name="Pati A."/>
            <person name="Chen A."/>
            <person name="Palaniappan K."/>
            <person name="Goker M."/>
            <person name="Spring S."/>
            <person name="Land M."/>
            <person name="Hauser L."/>
            <person name="Chang Y.J."/>
            <person name="Jeffries C.C."/>
            <person name="Chain P."/>
            <person name="Bristow J."/>
            <person name="Eisen J.A."/>
            <person name="Markowitz V."/>
            <person name="Hugenholtz P."/>
            <person name="Kyrpides N.C."/>
            <person name="Klenk H.P."/>
            <person name="Lapidus A."/>
        </authorList>
    </citation>
    <scope>NUCLEOTIDE SEQUENCE [LARGE SCALE GENOMIC DNA]</scope>
    <source>
        <strain evidence="9">DSM 10331 / JCM 15462 / NBRC 103882 / ICP</strain>
    </source>
</reference>
<sequence>MSAADGGSRLASPWRRLWGLIVDLIVVFLGSVIFELILGGLAGLSNPIFQVDRFELPVFDYVLNALAIAAYFVVLIGLRSQTLGQAAAHLRVEAQDGGPVGMRRASIRFVVSLLSFVMLFTGYLVAFLDPSRQTLHDRVAGTRVVVEAVLPREGS</sequence>
<evidence type="ECO:0000256" key="3">
    <source>
        <dbReference type="ARBA" id="ARBA00022692"/>
    </source>
</evidence>
<evidence type="ECO:0000256" key="2">
    <source>
        <dbReference type="ARBA" id="ARBA00022475"/>
    </source>
</evidence>
<keyword evidence="5 6" id="KW-0472">Membrane</keyword>
<dbReference type="eggNOG" id="COG1714">
    <property type="taxonomic scope" value="Bacteria"/>
</dbReference>
<comment type="subcellular location">
    <subcellularLocation>
        <location evidence="1">Cell membrane</location>
        <topology evidence="1">Multi-pass membrane protein</topology>
    </subcellularLocation>
</comment>
<keyword evidence="3 6" id="KW-0812">Transmembrane</keyword>
<dbReference type="InterPro" id="IPR010432">
    <property type="entry name" value="RDD"/>
</dbReference>
<feature type="transmembrane region" description="Helical" evidence="6">
    <location>
        <begin position="17"/>
        <end position="38"/>
    </location>
</feature>
<evidence type="ECO:0000256" key="6">
    <source>
        <dbReference type="SAM" id="Phobius"/>
    </source>
</evidence>
<accession>C7M0A4</accession>
<evidence type="ECO:0000256" key="5">
    <source>
        <dbReference type="ARBA" id="ARBA00023136"/>
    </source>
</evidence>
<dbReference type="GO" id="GO:0005886">
    <property type="term" value="C:plasma membrane"/>
    <property type="evidence" value="ECO:0007669"/>
    <property type="project" value="UniProtKB-SubCell"/>
</dbReference>
<keyword evidence="2" id="KW-1003">Cell membrane</keyword>
<dbReference type="STRING" id="525909.Afer_1489"/>
<evidence type="ECO:0000313" key="8">
    <source>
        <dbReference type="EMBL" id="ACU54412.1"/>
    </source>
</evidence>
<dbReference type="InterPro" id="IPR051791">
    <property type="entry name" value="Pra-immunoreactive"/>
</dbReference>